<gene>
    <name evidence="1" type="ORF">ACM15_22125</name>
</gene>
<organism evidence="1 2">
    <name type="scientific">Parabacteroides goldsteinii</name>
    <dbReference type="NCBI Taxonomy" id="328812"/>
    <lineage>
        <taxon>Bacteria</taxon>
        <taxon>Pseudomonadati</taxon>
        <taxon>Bacteroidota</taxon>
        <taxon>Bacteroidia</taxon>
        <taxon>Bacteroidales</taxon>
        <taxon>Tannerellaceae</taxon>
        <taxon>Parabacteroides</taxon>
    </lineage>
</organism>
<comment type="caution">
    <text evidence="1">The sequence shown here is derived from an EMBL/GenBank/DDBJ whole genome shotgun (WGS) entry which is preliminary data.</text>
</comment>
<dbReference type="EMBL" id="LFJV01000094">
    <property type="protein sequence ID" value="KMM31560.1"/>
    <property type="molecule type" value="Genomic_DNA"/>
</dbReference>
<evidence type="ECO:0000313" key="2">
    <source>
        <dbReference type="Proteomes" id="UP000036166"/>
    </source>
</evidence>
<evidence type="ECO:0000313" key="1">
    <source>
        <dbReference type="EMBL" id="KMM31560.1"/>
    </source>
</evidence>
<dbReference type="Proteomes" id="UP000036166">
    <property type="component" value="Unassembled WGS sequence"/>
</dbReference>
<name>A0A0J6CEA8_9BACT</name>
<accession>A0A0J6CEA8</accession>
<sequence>MVQNYTPVMWDDKAFAFVPYEAFGDLPHYPKEKCEQICKELNSLIRLCTYRPKKEDIYFHPVSYVCRSGGFIVTDNQASFEECPYPACADRHSCQKICDLMNRIIEES</sequence>
<protein>
    <submittedName>
        <fullName evidence="1">Uncharacterized protein</fullName>
    </submittedName>
</protein>
<proteinExistence type="predicted"/>
<dbReference type="AlphaFoldDB" id="A0A0J6CEA8"/>
<dbReference type="PATRIC" id="fig|328812.4.peg.5767"/>
<dbReference type="RefSeq" id="WP_008771452.1">
    <property type="nucleotide sequence ID" value="NZ_LFJV01000094.1"/>
</dbReference>
<reference evidence="1 2" key="1">
    <citation type="submission" date="2015-06" db="EMBL/GenBank/DDBJ databases">
        <title>Draft Genome Sequence of Parabacteroides goldsteinii with Putative Novel Metallo-Beta-Lactamases Isolated from a Blood Culture from a Human Patient.</title>
        <authorList>
            <person name="Krogh T.J."/>
            <person name="Agergaard C.N."/>
            <person name="Moller-Jensen J."/>
            <person name="Justesen U.S."/>
        </authorList>
    </citation>
    <scope>NUCLEOTIDE SEQUENCE [LARGE SCALE GENOMIC DNA]</scope>
    <source>
        <strain evidence="1 2">910340</strain>
    </source>
</reference>